<keyword evidence="2" id="KW-0812">Transmembrane</keyword>
<gene>
    <name evidence="3" type="ORF">K6T82_23640</name>
</gene>
<dbReference type="SUPFAM" id="SSF48452">
    <property type="entry name" value="TPR-like"/>
    <property type="match status" value="1"/>
</dbReference>
<dbReference type="RefSeq" id="WP_223711434.1">
    <property type="nucleotide sequence ID" value="NZ_JAINUY010000011.1"/>
</dbReference>
<evidence type="ECO:0000256" key="2">
    <source>
        <dbReference type="SAM" id="Phobius"/>
    </source>
</evidence>
<evidence type="ECO:0000256" key="1">
    <source>
        <dbReference type="SAM" id="Coils"/>
    </source>
</evidence>
<sequence>MRDKADSFWDLGKNDSAIYYFNKAQLLCNPKTEYADDYVGILNNIAEILQRNGDFYETETILTKTFPYLDHTTNVKYPVNTYTFMAYNYYNTYDYESALHYHKKALKKAISTFRKSRILSEIAFVYITQKRFQEAVDILEPISKYRIEDKITPSNTDMQQSALFYNLGLAYLGLENHKEQAYKAFNKSMEITIPLNDDYELIANYYSFYLYYLKYDNPELTKINIEKAYNCAKKTKSVTYQVQMLACLIGAENAQNSKKYWKIYSQMTDSLSISTKKAKNQFADIIYNSKKDKEENIELKYQQAKNELNLQRQKNTSFISYVIIFISVLVLLFLAYYITHKGRKEKNDAVFKSEMRISDKLHNELTKEIYEILSFAENNELENIENKDKFLYSLNNIYSKTRSISRENSAILTDDNYSSGLKEMISGYTTANLNIIINGLNSFSWSKIDRIKKITVYRVLQEIFDSLKNINNPSLASLTFKKDKKNITITYADNSREMEDKYINLKKRLQNVENRIKTIKGTLNFDEHSENGFKISFTFPI</sequence>
<dbReference type="Gene3D" id="1.25.40.10">
    <property type="entry name" value="Tetratricopeptide repeat domain"/>
    <property type="match status" value="2"/>
</dbReference>
<reference evidence="3 4" key="1">
    <citation type="journal article" date="2023" name="Antonie Van Leeuwenhoek">
        <title>Flavobacterium potami sp. nov., a multi-metal resistance genes harbouring bacterium isolated from shallow river silt.</title>
        <authorList>
            <person name="Li S."/>
            <person name="Mao S."/>
            <person name="Mu W."/>
            <person name="Guo B."/>
            <person name="Li C."/>
            <person name="Zhu Q."/>
            <person name="Hou X."/>
            <person name="Zhao Y."/>
            <person name="Wei S."/>
            <person name="Liu H."/>
            <person name="Liu A."/>
        </authorList>
    </citation>
    <scope>NUCLEOTIDE SEQUENCE [LARGE SCALE GENOMIC DNA]</scope>
    <source>
        <strain evidence="3 4">17A</strain>
    </source>
</reference>
<feature type="coiled-coil region" evidence="1">
    <location>
        <begin position="495"/>
        <end position="522"/>
    </location>
</feature>
<comment type="caution">
    <text evidence="3">The sequence shown here is derived from an EMBL/GenBank/DDBJ whole genome shotgun (WGS) entry which is preliminary data.</text>
</comment>
<feature type="transmembrane region" description="Helical" evidence="2">
    <location>
        <begin position="318"/>
        <end position="338"/>
    </location>
</feature>
<dbReference type="AlphaFoldDB" id="A0A9X1HFT1"/>
<proteinExistence type="predicted"/>
<dbReference type="Gene3D" id="3.30.565.10">
    <property type="entry name" value="Histidine kinase-like ATPase, C-terminal domain"/>
    <property type="match status" value="1"/>
</dbReference>
<evidence type="ECO:0000313" key="3">
    <source>
        <dbReference type="EMBL" id="MBZ4037770.1"/>
    </source>
</evidence>
<accession>A0A9X1HFT1</accession>
<evidence type="ECO:0008006" key="5">
    <source>
        <dbReference type="Google" id="ProtNLM"/>
    </source>
</evidence>
<protein>
    <recommendedName>
        <fullName evidence="5">Tetratricopeptide repeat-containing protein</fullName>
    </recommendedName>
</protein>
<keyword evidence="2" id="KW-1133">Transmembrane helix</keyword>
<name>A0A9X1HFT1_9FLAO</name>
<keyword evidence="4" id="KW-1185">Reference proteome</keyword>
<evidence type="ECO:0000313" key="4">
    <source>
        <dbReference type="Proteomes" id="UP001139366"/>
    </source>
</evidence>
<dbReference type="Proteomes" id="UP001139366">
    <property type="component" value="Unassembled WGS sequence"/>
</dbReference>
<keyword evidence="2" id="KW-0472">Membrane</keyword>
<dbReference type="InterPro" id="IPR036890">
    <property type="entry name" value="HATPase_C_sf"/>
</dbReference>
<dbReference type="InterPro" id="IPR011990">
    <property type="entry name" value="TPR-like_helical_dom_sf"/>
</dbReference>
<keyword evidence="1" id="KW-0175">Coiled coil</keyword>
<feature type="coiled-coil region" evidence="1">
    <location>
        <begin position="287"/>
        <end position="314"/>
    </location>
</feature>
<dbReference type="EMBL" id="JAINUY010000011">
    <property type="protein sequence ID" value="MBZ4037770.1"/>
    <property type="molecule type" value="Genomic_DNA"/>
</dbReference>
<organism evidence="3 4">
    <name type="scientific">Flavobacterium potami</name>
    <dbReference type="NCBI Taxonomy" id="2872310"/>
    <lineage>
        <taxon>Bacteria</taxon>
        <taxon>Pseudomonadati</taxon>
        <taxon>Bacteroidota</taxon>
        <taxon>Flavobacteriia</taxon>
        <taxon>Flavobacteriales</taxon>
        <taxon>Flavobacteriaceae</taxon>
        <taxon>Flavobacterium</taxon>
    </lineage>
</organism>